<dbReference type="Proteomes" id="UP001166093">
    <property type="component" value="Unassembled WGS sequence"/>
</dbReference>
<dbReference type="PANTHER" id="PTHR11407">
    <property type="entry name" value="LYSOZYME C"/>
    <property type="match status" value="1"/>
</dbReference>
<evidence type="ECO:0000256" key="3">
    <source>
        <dbReference type="ARBA" id="ARBA00023157"/>
    </source>
</evidence>
<protein>
    <recommendedName>
        <fullName evidence="1">lysozyme</fullName>
        <ecNumber evidence="1">3.2.1.17</ecNumber>
    </recommendedName>
</protein>
<dbReference type="InterPro" id="IPR023346">
    <property type="entry name" value="Lysozyme-like_dom_sf"/>
</dbReference>
<dbReference type="EMBL" id="JAAWVQ010130195">
    <property type="protein sequence ID" value="MBN3283729.1"/>
    <property type="molecule type" value="Genomic_DNA"/>
</dbReference>
<dbReference type="SUPFAM" id="SSF53955">
    <property type="entry name" value="Lysozyme-like"/>
    <property type="match status" value="1"/>
</dbReference>
<reference evidence="5" key="1">
    <citation type="journal article" date="2021" name="Cell">
        <title>Tracing the genetic footprints of vertebrate landing in non-teleost ray-finned fishes.</title>
        <authorList>
            <person name="Bi X."/>
            <person name="Wang K."/>
            <person name="Yang L."/>
            <person name="Pan H."/>
            <person name="Jiang H."/>
            <person name="Wei Q."/>
            <person name="Fang M."/>
            <person name="Yu H."/>
            <person name="Zhu C."/>
            <person name="Cai Y."/>
            <person name="He Y."/>
            <person name="Gan X."/>
            <person name="Zeng H."/>
            <person name="Yu D."/>
            <person name="Zhu Y."/>
            <person name="Jiang H."/>
            <person name="Qiu Q."/>
            <person name="Yang H."/>
            <person name="Zhang Y.E."/>
            <person name="Wang W."/>
            <person name="Zhu M."/>
            <person name="He S."/>
            <person name="Zhang G."/>
        </authorList>
    </citation>
    <scope>NUCLEOTIDE SEQUENCE</scope>
    <source>
        <strain evidence="5">Pddl_001</strain>
    </source>
</reference>
<dbReference type="Pfam" id="PF00062">
    <property type="entry name" value="Lys"/>
    <property type="match status" value="1"/>
</dbReference>
<dbReference type="InterPro" id="IPR001916">
    <property type="entry name" value="Glyco_hydro_22"/>
</dbReference>
<dbReference type="PROSITE" id="PS51348">
    <property type="entry name" value="GLYCOSYL_HYDROL_F22_2"/>
    <property type="match status" value="1"/>
</dbReference>
<dbReference type="Gene3D" id="1.10.530.10">
    <property type="match status" value="1"/>
</dbReference>
<sequence length="84" mass="9673">MSFYESRFNTRVVNRNMDKSRDYGIFQINSCWWCNDGKTPRSKNACNVPCSLPLSLLGLLDDDITDDIQCAKHVVRDPNGMKAW</sequence>
<comment type="caution">
    <text evidence="5">The sequence shown here is derived from an EMBL/GenBank/DDBJ whole genome shotgun (WGS) entry which is preliminary data.</text>
</comment>
<evidence type="ECO:0000313" key="6">
    <source>
        <dbReference type="Proteomes" id="UP001166093"/>
    </source>
</evidence>
<organism evidence="5 6">
    <name type="scientific">Polyodon spathula</name>
    <name type="common">North American paddlefish</name>
    <name type="synonym">Squalus spathula</name>
    <dbReference type="NCBI Taxonomy" id="7913"/>
    <lineage>
        <taxon>Eukaryota</taxon>
        <taxon>Metazoa</taxon>
        <taxon>Chordata</taxon>
        <taxon>Craniata</taxon>
        <taxon>Vertebrata</taxon>
        <taxon>Euteleostomi</taxon>
        <taxon>Actinopterygii</taxon>
        <taxon>Chondrostei</taxon>
        <taxon>Acipenseriformes</taxon>
        <taxon>Polyodontidae</taxon>
        <taxon>Polyodon</taxon>
    </lineage>
</organism>
<gene>
    <name evidence="5" type="primary">Lyz2</name>
    <name evidence="5" type="ORF">GTO93_0009684</name>
</gene>
<comment type="similarity">
    <text evidence="4">Belongs to the glycosyl hydrolase 22 family.</text>
</comment>
<name>A0ABS2YC31_POLSP</name>
<keyword evidence="2" id="KW-0081">Bacteriolytic enzyme</keyword>
<dbReference type="SMART" id="SM00263">
    <property type="entry name" value="LYZ1"/>
    <property type="match status" value="1"/>
</dbReference>
<evidence type="ECO:0000256" key="2">
    <source>
        <dbReference type="ARBA" id="ARBA00022638"/>
    </source>
</evidence>
<feature type="non-terminal residue" evidence="5">
    <location>
        <position position="1"/>
    </location>
</feature>
<keyword evidence="3" id="KW-1015">Disulfide bond</keyword>
<proteinExistence type="inferred from homology"/>
<evidence type="ECO:0000256" key="4">
    <source>
        <dbReference type="RuleBase" id="RU004440"/>
    </source>
</evidence>
<accession>A0ABS2YC31</accession>
<dbReference type="PRINTS" id="PR00135">
    <property type="entry name" value="LYZLACT"/>
</dbReference>
<dbReference type="EC" id="3.2.1.17" evidence="1"/>
<feature type="non-terminal residue" evidence="5">
    <location>
        <position position="84"/>
    </location>
</feature>
<evidence type="ECO:0000256" key="1">
    <source>
        <dbReference type="ARBA" id="ARBA00012732"/>
    </source>
</evidence>
<evidence type="ECO:0000313" key="5">
    <source>
        <dbReference type="EMBL" id="MBN3283729.1"/>
    </source>
</evidence>
<keyword evidence="6" id="KW-1185">Reference proteome</keyword>
<dbReference type="PANTHER" id="PTHR11407:SF63">
    <property type="entry name" value="LYSOZYME C"/>
    <property type="match status" value="1"/>
</dbReference>
<keyword evidence="2" id="KW-0929">Antimicrobial</keyword>